<reference evidence="6 7" key="1">
    <citation type="submission" date="2023-10" db="EMBL/GenBank/DDBJ databases">
        <title>Development of a sustainable strategy for remediation of hydrocarbon-contaminated territories based on the waste exchange concept.</title>
        <authorList>
            <person name="Krivoruchko A."/>
        </authorList>
    </citation>
    <scope>NUCLEOTIDE SEQUENCE [LARGE SCALE GENOMIC DNA]</scope>
    <source>
        <strain evidence="6 7">IEGM 1266</strain>
    </source>
</reference>
<keyword evidence="1" id="KW-0229">DNA integration</keyword>
<keyword evidence="2" id="KW-0238">DNA-binding</keyword>
<dbReference type="EMBL" id="JAWLKI010000001">
    <property type="protein sequence ID" value="MDV6305767.1"/>
    <property type="molecule type" value="Genomic_DNA"/>
</dbReference>
<dbReference type="PANTHER" id="PTHR30461:SF2">
    <property type="entry name" value="SERINE RECOMBINASE PINE-RELATED"/>
    <property type="match status" value="1"/>
</dbReference>
<protein>
    <submittedName>
        <fullName evidence="6">Recombinase family protein</fullName>
    </submittedName>
</protein>
<dbReference type="InterPro" id="IPR050639">
    <property type="entry name" value="SSR_resolvase"/>
</dbReference>
<dbReference type="Pfam" id="PF07508">
    <property type="entry name" value="Recombinase"/>
    <property type="match status" value="1"/>
</dbReference>
<dbReference type="InterPro" id="IPR036162">
    <property type="entry name" value="Resolvase-like_N_sf"/>
</dbReference>
<keyword evidence="7" id="KW-1185">Reference proteome</keyword>
<feature type="active site" description="O-(5'-phospho-DNA)-serine intermediate" evidence="4">
    <location>
        <position position="18"/>
    </location>
</feature>
<dbReference type="CDD" id="cd00338">
    <property type="entry name" value="Ser_Recombinase"/>
    <property type="match status" value="1"/>
</dbReference>
<organism evidence="6 7">
    <name type="scientific">Gordonia amicalis</name>
    <dbReference type="NCBI Taxonomy" id="89053"/>
    <lineage>
        <taxon>Bacteria</taxon>
        <taxon>Bacillati</taxon>
        <taxon>Actinomycetota</taxon>
        <taxon>Actinomycetes</taxon>
        <taxon>Mycobacteriales</taxon>
        <taxon>Gordoniaceae</taxon>
        <taxon>Gordonia</taxon>
    </lineage>
</organism>
<dbReference type="Proteomes" id="UP001185779">
    <property type="component" value="Unassembled WGS sequence"/>
</dbReference>
<dbReference type="InterPro" id="IPR011109">
    <property type="entry name" value="DNA_bind_recombinase_dom"/>
</dbReference>
<evidence type="ECO:0000256" key="4">
    <source>
        <dbReference type="PROSITE-ProRule" id="PRU10137"/>
    </source>
</evidence>
<dbReference type="InterPro" id="IPR006118">
    <property type="entry name" value="Recombinase_CS"/>
</dbReference>
<sequence>MSKRTAPAATAVAYLRVSTEEQATSGAGLAAQRAAIEAEATRRGLTIVEFFSDEGISGKAIANRPALAEAIAAVEAGQAESLMVAKLDRLSRSVADASRLLDQASRNGWRVLSADLAVDQTTPAGEAAASMMIVFSQLERRLISQRTKDALAQKRAQGVRLGRPSETPAEVTRRIVDAKARGLSLRAIAAELSEAGIATARGGMWRASTVKAVLDSQDAAALAK</sequence>
<dbReference type="InterPro" id="IPR006119">
    <property type="entry name" value="Resolv_N"/>
</dbReference>
<feature type="domain" description="Resolvase/invertase-type recombinase catalytic" evidence="5">
    <location>
        <begin position="10"/>
        <end position="158"/>
    </location>
</feature>
<evidence type="ECO:0000313" key="7">
    <source>
        <dbReference type="Proteomes" id="UP001185779"/>
    </source>
</evidence>
<evidence type="ECO:0000256" key="2">
    <source>
        <dbReference type="ARBA" id="ARBA00023125"/>
    </source>
</evidence>
<dbReference type="Pfam" id="PF00239">
    <property type="entry name" value="Resolvase"/>
    <property type="match status" value="1"/>
</dbReference>
<dbReference type="Gene3D" id="3.40.50.1390">
    <property type="entry name" value="Resolvase, N-terminal catalytic domain"/>
    <property type="match status" value="1"/>
</dbReference>
<evidence type="ECO:0000256" key="3">
    <source>
        <dbReference type="ARBA" id="ARBA00023172"/>
    </source>
</evidence>
<evidence type="ECO:0000313" key="6">
    <source>
        <dbReference type="EMBL" id="MDV6305767.1"/>
    </source>
</evidence>
<dbReference type="PROSITE" id="PS51736">
    <property type="entry name" value="RECOMBINASES_3"/>
    <property type="match status" value="1"/>
</dbReference>
<gene>
    <name evidence="6" type="ORF">R3P94_00135</name>
</gene>
<dbReference type="RefSeq" id="WP_232513098.1">
    <property type="nucleotide sequence ID" value="NZ_CP096596.1"/>
</dbReference>
<evidence type="ECO:0000256" key="1">
    <source>
        <dbReference type="ARBA" id="ARBA00022908"/>
    </source>
</evidence>
<accession>A0ABU4D7R0</accession>
<evidence type="ECO:0000259" key="5">
    <source>
        <dbReference type="PROSITE" id="PS51736"/>
    </source>
</evidence>
<dbReference type="PROSITE" id="PS00397">
    <property type="entry name" value="RECOMBINASES_1"/>
    <property type="match status" value="1"/>
</dbReference>
<dbReference type="SUPFAM" id="SSF53041">
    <property type="entry name" value="Resolvase-like"/>
    <property type="match status" value="1"/>
</dbReference>
<dbReference type="PANTHER" id="PTHR30461">
    <property type="entry name" value="DNA-INVERTASE FROM LAMBDOID PROPHAGE"/>
    <property type="match status" value="1"/>
</dbReference>
<dbReference type="SMART" id="SM00857">
    <property type="entry name" value="Resolvase"/>
    <property type="match status" value="1"/>
</dbReference>
<proteinExistence type="predicted"/>
<comment type="caution">
    <text evidence="6">The sequence shown here is derived from an EMBL/GenBank/DDBJ whole genome shotgun (WGS) entry which is preliminary data.</text>
</comment>
<keyword evidence="3" id="KW-0233">DNA recombination</keyword>
<name>A0ABU4D7R0_9ACTN</name>